<gene>
    <name evidence="11" type="ORF">A2531_05615</name>
</gene>
<keyword evidence="5 8" id="KW-0687">Ribonucleoprotein</keyword>
<evidence type="ECO:0000256" key="8">
    <source>
        <dbReference type="PROSITE-ProRule" id="PRU00268"/>
    </source>
</evidence>
<organism evidence="11 12">
    <name type="scientific">Candidatus Falkowbacteria bacterium RIFOXYD2_FULL_34_120</name>
    <dbReference type="NCBI Taxonomy" id="1798007"/>
    <lineage>
        <taxon>Bacteria</taxon>
        <taxon>Candidatus Falkowiibacteriota</taxon>
    </lineage>
</organism>
<dbReference type="Proteomes" id="UP000177579">
    <property type="component" value="Unassembled WGS sequence"/>
</dbReference>
<evidence type="ECO:0000256" key="4">
    <source>
        <dbReference type="ARBA" id="ARBA00022980"/>
    </source>
</evidence>
<dbReference type="InterPro" id="IPR020568">
    <property type="entry name" value="Ribosomal_Su5_D2-typ_SF"/>
</dbReference>
<proteinExistence type="inferred from homology"/>
<evidence type="ECO:0000256" key="7">
    <source>
        <dbReference type="ARBA" id="ARBA00035519"/>
    </source>
</evidence>
<keyword evidence="4 8" id="KW-0689">Ribosomal protein</keyword>
<comment type="similarity">
    <text evidence="1 9">Belongs to the universal ribosomal protein uS5 family.</text>
</comment>
<accession>A0A1F5TTH6</accession>
<dbReference type="GO" id="GO:0019843">
    <property type="term" value="F:rRNA binding"/>
    <property type="evidence" value="ECO:0007669"/>
    <property type="project" value="UniProtKB-KW"/>
</dbReference>
<feature type="domain" description="S5 DRBM" evidence="10">
    <location>
        <begin position="1"/>
        <end position="60"/>
    </location>
</feature>
<dbReference type="Pfam" id="PF00333">
    <property type="entry name" value="Ribosomal_S5"/>
    <property type="match status" value="1"/>
</dbReference>
<sequence>MVDIARVTRVMAGGKRMSFRACVAIGDRNGRVAIGLAKGADVTIAVNKAVNRAKKEWVEVPMVNDTIPHDVYQKHGAAKILLKPARRGKGLIAGGAARIILELAGVKNVTSKILGTNNKVNIVKGLMVALKSIRKVEKKVEKMNKQKPVQNSE</sequence>
<dbReference type="AlphaFoldDB" id="A0A1F5TTH6"/>
<comment type="caution">
    <text evidence="11">The sequence shown here is derived from an EMBL/GenBank/DDBJ whole genome shotgun (WGS) entry which is preliminary data.</text>
</comment>
<dbReference type="Gene3D" id="3.30.160.20">
    <property type="match status" value="1"/>
</dbReference>
<evidence type="ECO:0000256" key="6">
    <source>
        <dbReference type="ARBA" id="ARBA00035255"/>
    </source>
</evidence>
<dbReference type="SUPFAM" id="SSF54768">
    <property type="entry name" value="dsRNA-binding domain-like"/>
    <property type="match status" value="1"/>
</dbReference>
<evidence type="ECO:0000256" key="5">
    <source>
        <dbReference type="ARBA" id="ARBA00023274"/>
    </source>
</evidence>
<keyword evidence="2" id="KW-0699">rRNA-binding</keyword>
<dbReference type="Pfam" id="PF03719">
    <property type="entry name" value="Ribosomal_S5_C"/>
    <property type="match status" value="1"/>
</dbReference>
<protein>
    <recommendedName>
        <fullName evidence="6">Small ribosomal subunit protein uS5</fullName>
    </recommendedName>
    <alternativeName>
        <fullName evidence="7">30S ribosomal protein S5</fullName>
    </alternativeName>
</protein>
<dbReference type="InterPro" id="IPR005324">
    <property type="entry name" value="Ribosomal_uS5_C"/>
</dbReference>
<evidence type="ECO:0000256" key="1">
    <source>
        <dbReference type="ARBA" id="ARBA00008945"/>
    </source>
</evidence>
<dbReference type="InterPro" id="IPR014721">
    <property type="entry name" value="Ribsml_uS5_D2-typ_fold_subgr"/>
</dbReference>
<evidence type="ECO:0000256" key="3">
    <source>
        <dbReference type="ARBA" id="ARBA00022884"/>
    </source>
</evidence>
<dbReference type="GO" id="GO:0005840">
    <property type="term" value="C:ribosome"/>
    <property type="evidence" value="ECO:0007669"/>
    <property type="project" value="UniProtKB-KW"/>
</dbReference>
<evidence type="ECO:0000256" key="9">
    <source>
        <dbReference type="RuleBase" id="RU003823"/>
    </source>
</evidence>
<dbReference type="GO" id="GO:0006412">
    <property type="term" value="P:translation"/>
    <property type="evidence" value="ECO:0007669"/>
    <property type="project" value="InterPro"/>
</dbReference>
<dbReference type="EMBL" id="MFGO01000004">
    <property type="protein sequence ID" value="OGF41881.1"/>
    <property type="molecule type" value="Genomic_DNA"/>
</dbReference>
<dbReference type="PANTHER" id="PTHR48432:SF1">
    <property type="entry name" value="S5 DRBM DOMAIN-CONTAINING PROTEIN"/>
    <property type="match status" value="1"/>
</dbReference>
<dbReference type="GO" id="GO:0003735">
    <property type="term" value="F:structural constituent of ribosome"/>
    <property type="evidence" value="ECO:0007669"/>
    <property type="project" value="UniProtKB-UniRule"/>
</dbReference>
<dbReference type="GO" id="GO:1990904">
    <property type="term" value="C:ribonucleoprotein complex"/>
    <property type="evidence" value="ECO:0007669"/>
    <property type="project" value="UniProtKB-UniRule"/>
</dbReference>
<dbReference type="InterPro" id="IPR013810">
    <property type="entry name" value="Ribosomal_uS5_N"/>
</dbReference>
<reference evidence="11 12" key="1">
    <citation type="journal article" date="2016" name="Nat. Commun.">
        <title>Thousands of microbial genomes shed light on interconnected biogeochemical processes in an aquifer system.</title>
        <authorList>
            <person name="Anantharaman K."/>
            <person name="Brown C.T."/>
            <person name="Hug L.A."/>
            <person name="Sharon I."/>
            <person name="Castelle C.J."/>
            <person name="Probst A.J."/>
            <person name="Thomas B.C."/>
            <person name="Singh A."/>
            <person name="Wilkins M.J."/>
            <person name="Karaoz U."/>
            <person name="Brodie E.L."/>
            <person name="Williams K.H."/>
            <person name="Hubbard S.S."/>
            <person name="Banfield J.F."/>
        </authorList>
    </citation>
    <scope>NUCLEOTIDE SEQUENCE [LARGE SCALE GENOMIC DNA]</scope>
</reference>
<dbReference type="Gene3D" id="3.30.230.10">
    <property type="match status" value="1"/>
</dbReference>
<dbReference type="FunFam" id="3.30.230.10:FF:000002">
    <property type="entry name" value="30S ribosomal protein S5"/>
    <property type="match status" value="1"/>
</dbReference>
<evidence type="ECO:0000313" key="11">
    <source>
        <dbReference type="EMBL" id="OGF41881.1"/>
    </source>
</evidence>
<evidence type="ECO:0000313" key="12">
    <source>
        <dbReference type="Proteomes" id="UP000177579"/>
    </source>
</evidence>
<dbReference type="SUPFAM" id="SSF54211">
    <property type="entry name" value="Ribosomal protein S5 domain 2-like"/>
    <property type="match status" value="1"/>
</dbReference>
<dbReference type="PROSITE" id="PS50881">
    <property type="entry name" value="S5_DSRBD"/>
    <property type="match status" value="1"/>
</dbReference>
<dbReference type="PANTHER" id="PTHR48432">
    <property type="entry name" value="S5 DRBM DOMAIN-CONTAINING PROTEIN"/>
    <property type="match status" value="1"/>
</dbReference>
<evidence type="ECO:0000256" key="2">
    <source>
        <dbReference type="ARBA" id="ARBA00022730"/>
    </source>
</evidence>
<dbReference type="InterPro" id="IPR000851">
    <property type="entry name" value="Ribosomal_uS5"/>
</dbReference>
<keyword evidence="3" id="KW-0694">RNA-binding</keyword>
<evidence type="ECO:0000259" key="10">
    <source>
        <dbReference type="PROSITE" id="PS50881"/>
    </source>
</evidence>
<name>A0A1F5TTH6_9BACT</name>
<dbReference type="GO" id="GO:0005737">
    <property type="term" value="C:cytoplasm"/>
    <property type="evidence" value="ECO:0007669"/>
    <property type="project" value="UniProtKB-ARBA"/>
</dbReference>